<evidence type="ECO:0000256" key="5">
    <source>
        <dbReference type="ARBA" id="ARBA00023157"/>
    </source>
</evidence>
<dbReference type="Proteomes" id="UP000801492">
    <property type="component" value="Unassembled WGS sequence"/>
</dbReference>
<comment type="subcellular location">
    <subcellularLocation>
        <location evidence="1">Secreted</location>
    </subcellularLocation>
</comment>
<dbReference type="InterPro" id="IPR008037">
    <property type="entry name" value="Pacifastin_dom"/>
</dbReference>
<sequence>MKVSTFLGIFLSFAALVLSINVTKFKCKKGVRYVENHCNECYCQENGMLRCNLIGCESHYDPILRNCPIGYMWTQDCERCWCVIYIGTLCTTECRRRFQ</sequence>
<reference evidence="9" key="1">
    <citation type="submission" date="2019-08" db="EMBL/GenBank/DDBJ databases">
        <title>The genome of the North American firefly Photinus pyralis.</title>
        <authorList>
            <consortium name="Photinus pyralis genome working group"/>
            <person name="Fallon T.R."/>
            <person name="Sander Lower S.E."/>
            <person name="Weng J.-K."/>
        </authorList>
    </citation>
    <scope>NUCLEOTIDE SEQUENCE</scope>
    <source>
        <strain evidence="9">TRF0915ILg1</strain>
        <tissue evidence="9">Whole body</tissue>
    </source>
</reference>
<gene>
    <name evidence="9" type="ORF">ILUMI_08605</name>
</gene>
<evidence type="ECO:0000313" key="10">
    <source>
        <dbReference type="Proteomes" id="UP000801492"/>
    </source>
</evidence>
<evidence type="ECO:0000256" key="1">
    <source>
        <dbReference type="ARBA" id="ARBA00004613"/>
    </source>
</evidence>
<evidence type="ECO:0000256" key="7">
    <source>
        <dbReference type="SAM" id="SignalP"/>
    </source>
</evidence>
<dbReference type="SUPFAM" id="SSF57283">
    <property type="entry name" value="PMP inhibitors"/>
    <property type="match status" value="1"/>
</dbReference>
<dbReference type="EMBL" id="VTPC01004048">
    <property type="protein sequence ID" value="KAF2897570.1"/>
    <property type="molecule type" value="Genomic_DNA"/>
</dbReference>
<keyword evidence="10" id="KW-1185">Reference proteome</keyword>
<evidence type="ECO:0000313" key="9">
    <source>
        <dbReference type="EMBL" id="KAF2897570.1"/>
    </source>
</evidence>
<keyword evidence="7" id="KW-0732">Signal</keyword>
<accession>A0A8K0GAH0</accession>
<keyword evidence="3" id="KW-0646">Protease inhibitor</keyword>
<dbReference type="Pfam" id="PF05375">
    <property type="entry name" value="Pacifastin_I"/>
    <property type="match status" value="1"/>
</dbReference>
<dbReference type="OrthoDB" id="7168090at2759"/>
<evidence type="ECO:0000256" key="3">
    <source>
        <dbReference type="ARBA" id="ARBA00022690"/>
    </source>
</evidence>
<feature type="chain" id="PRO_5035457483" description="Pacifastin domain-containing protein" evidence="7">
    <location>
        <begin position="20"/>
        <end position="99"/>
    </location>
</feature>
<dbReference type="InterPro" id="IPR036201">
    <property type="entry name" value="Pacifastin_dom_sf"/>
</dbReference>
<feature type="domain" description="Pacifastin" evidence="8">
    <location>
        <begin position="26"/>
        <end position="60"/>
    </location>
</feature>
<proteinExistence type="inferred from homology"/>
<evidence type="ECO:0000259" key="8">
    <source>
        <dbReference type="Pfam" id="PF05375"/>
    </source>
</evidence>
<dbReference type="GO" id="GO:0005576">
    <property type="term" value="C:extracellular region"/>
    <property type="evidence" value="ECO:0007669"/>
    <property type="project" value="UniProtKB-SubCell"/>
</dbReference>
<dbReference type="AlphaFoldDB" id="A0A8K0GAH0"/>
<organism evidence="9 10">
    <name type="scientific">Ignelater luminosus</name>
    <name type="common">Cucubano</name>
    <name type="synonym">Pyrophorus luminosus</name>
    <dbReference type="NCBI Taxonomy" id="2038154"/>
    <lineage>
        <taxon>Eukaryota</taxon>
        <taxon>Metazoa</taxon>
        <taxon>Ecdysozoa</taxon>
        <taxon>Arthropoda</taxon>
        <taxon>Hexapoda</taxon>
        <taxon>Insecta</taxon>
        <taxon>Pterygota</taxon>
        <taxon>Neoptera</taxon>
        <taxon>Endopterygota</taxon>
        <taxon>Coleoptera</taxon>
        <taxon>Polyphaga</taxon>
        <taxon>Elateriformia</taxon>
        <taxon>Elateroidea</taxon>
        <taxon>Elateridae</taxon>
        <taxon>Agrypninae</taxon>
        <taxon>Pyrophorini</taxon>
        <taxon>Ignelater</taxon>
    </lineage>
</organism>
<evidence type="ECO:0000256" key="2">
    <source>
        <dbReference type="ARBA" id="ARBA00022525"/>
    </source>
</evidence>
<protein>
    <recommendedName>
        <fullName evidence="8">Pacifastin domain-containing protein</fullName>
    </recommendedName>
</protein>
<name>A0A8K0GAH0_IGNLU</name>
<keyword evidence="4" id="KW-0722">Serine protease inhibitor</keyword>
<evidence type="ECO:0000256" key="6">
    <source>
        <dbReference type="ARBA" id="ARBA00029459"/>
    </source>
</evidence>
<keyword evidence="5" id="KW-1015">Disulfide bond</keyword>
<evidence type="ECO:0000256" key="4">
    <source>
        <dbReference type="ARBA" id="ARBA00022900"/>
    </source>
</evidence>
<keyword evidence="2" id="KW-0964">Secreted</keyword>
<feature type="signal peptide" evidence="7">
    <location>
        <begin position="1"/>
        <end position="19"/>
    </location>
</feature>
<comment type="similarity">
    <text evidence="6">Belongs to the protease inhibitor I19 family.</text>
</comment>
<dbReference type="GO" id="GO:0004867">
    <property type="term" value="F:serine-type endopeptidase inhibitor activity"/>
    <property type="evidence" value="ECO:0007669"/>
    <property type="project" value="UniProtKB-KW"/>
</dbReference>
<comment type="caution">
    <text evidence="9">The sequence shown here is derived from an EMBL/GenBank/DDBJ whole genome shotgun (WGS) entry which is preliminary data.</text>
</comment>